<evidence type="ECO:0000313" key="1">
    <source>
        <dbReference type="EMBL" id="SVD82037.1"/>
    </source>
</evidence>
<organism evidence="1">
    <name type="scientific">marine metagenome</name>
    <dbReference type="NCBI Taxonomy" id="408172"/>
    <lineage>
        <taxon>unclassified sequences</taxon>
        <taxon>metagenomes</taxon>
        <taxon>ecological metagenomes</taxon>
    </lineage>
</organism>
<dbReference type="EMBL" id="UINC01175420">
    <property type="protein sequence ID" value="SVD82037.1"/>
    <property type="molecule type" value="Genomic_DNA"/>
</dbReference>
<name>A0A382YFF2_9ZZZZ</name>
<accession>A0A382YFF2</accession>
<proteinExistence type="predicted"/>
<protein>
    <submittedName>
        <fullName evidence="1">Uncharacterized protein</fullName>
    </submittedName>
</protein>
<dbReference type="AlphaFoldDB" id="A0A382YFF2"/>
<reference evidence="1" key="1">
    <citation type="submission" date="2018-05" db="EMBL/GenBank/DDBJ databases">
        <authorList>
            <person name="Lanie J.A."/>
            <person name="Ng W.-L."/>
            <person name="Kazmierczak K.M."/>
            <person name="Andrzejewski T.M."/>
            <person name="Davidsen T.M."/>
            <person name="Wayne K.J."/>
            <person name="Tettelin H."/>
            <person name="Glass J.I."/>
            <person name="Rusch D."/>
            <person name="Podicherti R."/>
            <person name="Tsui H.-C.T."/>
            <person name="Winkler M.E."/>
        </authorList>
    </citation>
    <scope>NUCLEOTIDE SEQUENCE</scope>
</reference>
<gene>
    <name evidence="1" type="ORF">METZ01_LOCUS434891</name>
</gene>
<sequence length="148" mass="16982">MKYVHSRCIQAYDGELNKWNLSKSTCNKINKYIMKDVEYAGVINFNKDGTVMNEQNFTIKRGHSDSVATPEKEYINFHTHPLAIYKSEKTIWGWPSGDDVREVLRYALKGNVAHLVFTVEGVYVMQVNPGIANVLKNIDHEYANQIRG</sequence>
<feature type="non-terminal residue" evidence="1">
    <location>
        <position position="148"/>
    </location>
</feature>